<proteinExistence type="predicted"/>
<evidence type="ECO:0000256" key="1">
    <source>
        <dbReference type="SAM" id="Phobius"/>
    </source>
</evidence>
<dbReference type="AlphaFoldDB" id="A0A9P6JS22"/>
<keyword evidence="1" id="KW-1133">Transmembrane helix</keyword>
<name>A0A9P6JS22_9AGAR</name>
<gene>
    <name evidence="2" type="ORF">CPB83DRAFT_200748</name>
</gene>
<keyword evidence="1" id="KW-0812">Transmembrane</keyword>
<evidence type="ECO:0000313" key="3">
    <source>
        <dbReference type="Proteomes" id="UP000807306"/>
    </source>
</evidence>
<keyword evidence="3" id="KW-1185">Reference proteome</keyword>
<reference evidence="2" key="1">
    <citation type="submission" date="2020-11" db="EMBL/GenBank/DDBJ databases">
        <authorList>
            <consortium name="DOE Joint Genome Institute"/>
            <person name="Ahrendt S."/>
            <person name="Riley R."/>
            <person name="Andreopoulos W."/>
            <person name="Labutti K."/>
            <person name="Pangilinan J."/>
            <person name="Ruiz-Duenas F.J."/>
            <person name="Barrasa J.M."/>
            <person name="Sanchez-Garcia M."/>
            <person name="Camarero S."/>
            <person name="Miyauchi S."/>
            <person name="Serrano A."/>
            <person name="Linde D."/>
            <person name="Babiker R."/>
            <person name="Drula E."/>
            <person name="Ayuso-Fernandez I."/>
            <person name="Pacheco R."/>
            <person name="Padilla G."/>
            <person name="Ferreira P."/>
            <person name="Barriuso J."/>
            <person name="Kellner H."/>
            <person name="Castanera R."/>
            <person name="Alfaro M."/>
            <person name="Ramirez L."/>
            <person name="Pisabarro A.G."/>
            <person name="Kuo A."/>
            <person name="Tritt A."/>
            <person name="Lipzen A."/>
            <person name="He G."/>
            <person name="Yan M."/>
            <person name="Ng V."/>
            <person name="Cullen D."/>
            <person name="Martin F."/>
            <person name="Rosso M.-N."/>
            <person name="Henrissat B."/>
            <person name="Hibbett D."/>
            <person name="Martinez A.T."/>
            <person name="Grigoriev I.V."/>
        </authorList>
    </citation>
    <scope>NUCLEOTIDE SEQUENCE</scope>
    <source>
        <strain evidence="2">CBS 506.95</strain>
    </source>
</reference>
<keyword evidence="1" id="KW-0472">Membrane</keyword>
<accession>A0A9P6JS22</accession>
<evidence type="ECO:0000313" key="2">
    <source>
        <dbReference type="EMBL" id="KAF9530105.1"/>
    </source>
</evidence>
<sequence length="128" mass="14412">MDIPRSIYARQPLHLRLRLPLNTTSPCSLSPLPLPQDRLALHPRFLLCTSVPPSTTSASTTSILQRRHFATDRRHHFALMFMFISQLGTSTVLSATPHLHSLSFAFTLRCLRPLPQAVIMPSYLNPLS</sequence>
<feature type="transmembrane region" description="Helical" evidence="1">
    <location>
        <begin position="76"/>
        <end position="96"/>
    </location>
</feature>
<organism evidence="2 3">
    <name type="scientific">Crepidotus variabilis</name>
    <dbReference type="NCBI Taxonomy" id="179855"/>
    <lineage>
        <taxon>Eukaryota</taxon>
        <taxon>Fungi</taxon>
        <taxon>Dikarya</taxon>
        <taxon>Basidiomycota</taxon>
        <taxon>Agaricomycotina</taxon>
        <taxon>Agaricomycetes</taxon>
        <taxon>Agaricomycetidae</taxon>
        <taxon>Agaricales</taxon>
        <taxon>Agaricineae</taxon>
        <taxon>Crepidotaceae</taxon>
        <taxon>Crepidotus</taxon>
    </lineage>
</organism>
<protein>
    <submittedName>
        <fullName evidence="2">Uncharacterized protein</fullName>
    </submittedName>
</protein>
<comment type="caution">
    <text evidence="2">The sequence shown here is derived from an EMBL/GenBank/DDBJ whole genome shotgun (WGS) entry which is preliminary data.</text>
</comment>
<dbReference type="EMBL" id="MU157842">
    <property type="protein sequence ID" value="KAF9530105.1"/>
    <property type="molecule type" value="Genomic_DNA"/>
</dbReference>
<dbReference type="Proteomes" id="UP000807306">
    <property type="component" value="Unassembled WGS sequence"/>
</dbReference>